<dbReference type="PANTHER" id="PTHR34472">
    <property type="entry name" value="SULFUR CARRIER PROTEIN THIS"/>
    <property type="match status" value="1"/>
</dbReference>
<dbReference type="Pfam" id="PF02597">
    <property type="entry name" value="ThiS"/>
    <property type="match status" value="1"/>
</dbReference>
<accession>A0A167TN12</accession>
<gene>
    <name evidence="1" type="primary">thiS</name>
    <name evidence="1" type="ORF">GFC30_1001</name>
</gene>
<proteinExistence type="predicted"/>
<name>A0A167TN12_9BACL</name>
<dbReference type="PANTHER" id="PTHR34472:SF1">
    <property type="entry name" value="SULFUR CARRIER PROTEIN THIS"/>
    <property type="match status" value="1"/>
</dbReference>
<evidence type="ECO:0000313" key="1">
    <source>
        <dbReference type="EMBL" id="ANB61550.1"/>
    </source>
</evidence>
<reference evidence="1 2" key="1">
    <citation type="journal article" date="2006" name="Syst. Appl. Microbiol.">
        <title>Anoxybacillus amylolyticus sp. nov., a thermophilic amylase producing bacterium isolated from Mount Rittmann (Antarctica).</title>
        <authorList>
            <person name="Poli A."/>
            <person name="Esposito E."/>
            <person name="Lama L."/>
            <person name="Orlando P."/>
            <person name="Nicolaus G."/>
            <person name="de Appolonia F."/>
            <person name="Gambacorta A."/>
            <person name="Nicolaus B."/>
        </authorList>
    </citation>
    <scope>NUCLEOTIDE SEQUENCE [LARGE SCALE GENOMIC DNA]</scope>
    <source>
        <strain evidence="1 2">DSM 15939</strain>
    </source>
</reference>
<dbReference type="AlphaFoldDB" id="A0A167TN12"/>
<dbReference type="InterPro" id="IPR003749">
    <property type="entry name" value="ThiS/MoaD-like"/>
</dbReference>
<dbReference type="Gene3D" id="3.10.20.30">
    <property type="match status" value="1"/>
</dbReference>
<dbReference type="EMBL" id="CP015438">
    <property type="protein sequence ID" value="ANB61550.1"/>
    <property type="molecule type" value="Genomic_DNA"/>
</dbReference>
<dbReference type="PATRIC" id="fig|294699.3.peg.992"/>
<dbReference type="NCBIfam" id="TIGR01683">
    <property type="entry name" value="thiS"/>
    <property type="match status" value="1"/>
</dbReference>
<sequence length="67" mass="7538">MELIINGETVRVQERIQTVSDLLEHFRLNEKIVIVEVNACILQKEQYATATLNSGDRVEIVHFVGGG</sequence>
<dbReference type="KEGG" id="aamy:GFC30_1001"/>
<organism evidence="1 2">
    <name type="scientific">Anoxybacteroides amylolyticum</name>
    <dbReference type="NCBI Taxonomy" id="294699"/>
    <lineage>
        <taxon>Bacteria</taxon>
        <taxon>Bacillati</taxon>
        <taxon>Bacillota</taxon>
        <taxon>Bacilli</taxon>
        <taxon>Bacillales</taxon>
        <taxon>Anoxybacillaceae</taxon>
        <taxon>Anoxybacteroides</taxon>
    </lineage>
</organism>
<evidence type="ECO:0000313" key="2">
    <source>
        <dbReference type="Proteomes" id="UP000076865"/>
    </source>
</evidence>
<protein>
    <submittedName>
        <fullName evidence="1">Thiamine biosynthesis protein ThiS</fullName>
    </submittedName>
</protein>
<dbReference type="InterPro" id="IPR016155">
    <property type="entry name" value="Mopterin_synth/thiamin_S_b"/>
</dbReference>
<dbReference type="SUPFAM" id="SSF54285">
    <property type="entry name" value="MoaD/ThiS"/>
    <property type="match status" value="1"/>
</dbReference>
<dbReference type="Proteomes" id="UP000076865">
    <property type="component" value="Chromosome"/>
</dbReference>
<dbReference type="InterPro" id="IPR010035">
    <property type="entry name" value="Thi_S"/>
</dbReference>
<dbReference type="OrthoDB" id="9798559at2"/>
<dbReference type="CDD" id="cd00565">
    <property type="entry name" value="Ubl_ThiS"/>
    <property type="match status" value="1"/>
</dbReference>
<dbReference type="InterPro" id="IPR012675">
    <property type="entry name" value="Beta-grasp_dom_sf"/>
</dbReference>
<keyword evidence="2" id="KW-1185">Reference proteome</keyword>
<dbReference type="RefSeq" id="WP_066323151.1">
    <property type="nucleotide sequence ID" value="NZ_CP015438.1"/>
</dbReference>